<dbReference type="Proteomes" id="UP000024404">
    <property type="component" value="Unassembled WGS sequence"/>
</dbReference>
<evidence type="ECO:0000313" key="3">
    <source>
        <dbReference type="Proteomes" id="UP000024404"/>
    </source>
</evidence>
<evidence type="ECO:0000256" key="1">
    <source>
        <dbReference type="SAM" id="MobiDB-lite"/>
    </source>
</evidence>
<feature type="region of interest" description="Disordered" evidence="1">
    <location>
        <begin position="1"/>
        <end position="31"/>
    </location>
</feature>
<reference evidence="2" key="2">
    <citation type="submission" date="2022-06" db="UniProtKB">
        <authorList>
            <consortium name="EnsemblMetazoa"/>
        </authorList>
    </citation>
    <scope>IDENTIFICATION</scope>
</reference>
<sequence length="139" mass="15742">MHHHTSVPRITSAAPRKGAETTSEKHWGKGMTERRSSALMTAWIISVQEEFPINFFNLFGSREASFFKRNELMRNCNNVLAGTKSSVSINRNADILPAELVLLPFQHINGNTLTSCLEWPSGLNNMTLARYLIVYDIYL</sequence>
<accession>A0A8R1Y2G1</accession>
<evidence type="ECO:0000313" key="2">
    <source>
        <dbReference type="EnsemblMetazoa" id="OVOC5192.1"/>
    </source>
</evidence>
<feature type="compositionally biased region" description="Basic and acidic residues" evidence="1">
    <location>
        <begin position="17"/>
        <end position="31"/>
    </location>
</feature>
<proteinExistence type="predicted"/>
<reference evidence="3" key="1">
    <citation type="submission" date="2013-10" db="EMBL/GenBank/DDBJ databases">
        <title>Genome sequencing of Onchocerca volvulus.</title>
        <authorList>
            <person name="Cotton J."/>
            <person name="Tsai J."/>
            <person name="Stanley E."/>
            <person name="Tracey A."/>
            <person name="Holroyd N."/>
            <person name="Lustigman S."/>
            <person name="Berriman M."/>
        </authorList>
    </citation>
    <scope>NUCLEOTIDE SEQUENCE</scope>
</reference>
<keyword evidence="3" id="KW-1185">Reference proteome</keyword>
<dbReference type="AlphaFoldDB" id="A0A8R1Y2G1"/>
<organism evidence="2 3">
    <name type="scientific">Onchocerca volvulus</name>
    <dbReference type="NCBI Taxonomy" id="6282"/>
    <lineage>
        <taxon>Eukaryota</taxon>
        <taxon>Metazoa</taxon>
        <taxon>Ecdysozoa</taxon>
        <taxon>Nematoda</taxon>
        <taxon>Chromadorea</taxon>
        <taxon>Rhabditida</taxon>
        <taxon>Spirurina</taxon>
        <taxon>Spiruromorpha</taxon>
        <taxon>Filarioidea</taxon>
        <taxon>Onchocercidae</taxon>
        <taxon>Onchocerca</taxon>
    </lineage>
</organism>
<dbReference type="EnsemblMetazoa" id="OVOC5192.1">
    <property type="protein sequence ID" value="OVOC5192.1"/>
    <property type="gene ID" value="WBGene00242001"/>
</dbReference>
<protein>
    <submittedName>
        <fullName evidence="2">Uncharacterized protein</fullName>
    </submittedName>
</protein>
<dbReference type="EMBL" id="CMVM020000150">
    <property type="status" value="NOT_ANNOTATED_CDS"/>
    <property type="molecule type" value="Genomic_DNA"/>
</dbReference>
<name>A0A8R1Y2G1_ONCVO</name>